<dbReference type="EMBL" id="ACKO02000033">
    <property type="protein sequence ID" value="EET42850.1"/>
    <property type="molecule type" value="Genomic_DNA"/>
</dbReference>
<comment type="caution">
    <text evidence="1">The sequence shown here is derived from an EMBL/GenBank/DDBJ whole genome shotgun (WGS) entry which is preliminary data.</text>
</comment>
<organism evidence="1 2">
    <name type="scientific">Neisseria sicca ATCC 29256</name>
    <dbReference type="NCBI Taxonomy" id="547045"/>
    <lineage>
        <taxon>Bacteria</taxon>
        <taxon>Pseudomonadati</taxon>
        <taxon>Pseudomonadota</taxon>
        <taxon>Betaproteobacteria</taxon>
        <taxon>Neisseriales</taxon>
        <taxon>Neisseriaceae</taxon>
        <taxon>Neisseria</taxon>
    </lineage>
</organism>
<reference evidence="1" key="1">
    <citation type="submission" date="2009-07" db="EMBL/GenBank/DDBJ databases">
        <authorList>
            <person name="Weinstock G."/>
            <person name="Sodergren E."/>
            <person name="Clifton S."/>
            <person name="Fulton L."/>
            <person name="Fulton B."/>
            <person name="Courtney L."/>
            <person name="Fronick C."/>
            <person name="Harrison M."/>
            <person name="Strong C."/>
            <person name="Farmer C."/>
            <person name="Delahaunty K."/>
            <person name="Markovic C."/>
            <person name="Hall O."/>
            <person name="Minx P."/>
            <person name="Tomlinson C."/>
            <person name="Mitreva M."/>
            <person name="Nelson J."/>
            <person name="Hou S."/>
            <person name="Wollam A."/>
            <person name="Pepin K.H."/>
            <person name="Johnson M."/>
            <person name="Bhonagiri V."/>
            <person name="Nash W.E."/>
            <person name="Warren W."/>
            <person name="Chinwalla A."/>
            <person name="Mardis E.R."/>
            <person name="Wilson R.K."/>
        </authorList>
    </citation>
    <scope>NUCLEOTIDE SEQUENCE [LARGE SCALE GENOMIC DNA]</scope>
    <source>
        <strain evidence="1">ATCC 29256</strain>
    </source>
</reference>
<evidence type="ECO:0000313" key="2">
    <source>
        <dbReference type="Proteomes" id="UP000005365"/>
    </source>
</evidence>
<dbReference type="Proteomes" id="UP000005365">
    <property type="component" value="Unassembled WGS sequence"/>
</dbReference>
<gene>
    <name evidence="1" type="ORF">NEISICOT_03379</name>
</gene>
<proteinExistence type="predicted"/>
<protein>
    <submittedName>
        <fullName evidence="1">Uncharacterized protein</fullName>
    </submittedName>
</protein>
<sequence>MKRSSENPKSGFQTTSCHSNRETVCLKPVYVSGCFRRPPLFCSPIKYRATIH</sequence>
<name>C6M9Z8_NEISI</name>
<keyword evidence="2" id="KW-1185">Reference proteome</keyword>
<dbReference type="AlphaFoldDB" id="C6M9Z8"/>
<accession>C6M9Z8</accession>
<evidence type="ECO:0000313" key="1">
    <source>
        <dbReference type="EMBL" id="EET42850.1"/>
    </source>
</evidence>